<dbReference type="InterPro" id="IPR013783">
    <property type="entry name" value="Ig-like_fold"/>
</dbReference>
<name>A0A2I2YCC1_GORGO</name>
<dbReference type="Bgee" id="ENSGGOG00000041695">
    <property type="expression patterns" value="Expressed in adult mammalian kidney"/>
</dbReference>
<reference evidence="6" key="3">
    <citation type="submission" date="2025-08" db="UniProtKB">
        <authorList>
            <consortium name="Ensembl"/>
        </authorList>
    </citation>
    <scope>IDENTIFICATION</scope>
</reference>
<evidence type="ECO:0000256" key="1">
    <source>
        <dbReference type="ARBA" id="ARBA00023157"/>
    </source>
</evidence>
<evidence type="ECO:0000256" key="2">
    <source>
        <dbReference type="SAM" id="Phobius"/>
    </source>
</evidence>
<evidence type="ECO:0000313" key="7">
    <source>
        <dbReference type="Proteomes" id="UP000001519"/>
    </source>
</evidence>
<dbReference type="Proteomes" id="UP000001519">
    <property type="component" value="Chromosome X"/>
</dbReference>
<evidence type="ECO:0000256" key="3">
    <source>
        <dbReference type="SAM" id="SignalP"/>
    </source>
</evidence>
<dbReference type="Pfam" id="PF21605">
    <property type="entry name" value="CRLF2-like_D2"/>
    <property type="match status" value="1"/>
</dbReference>
<dbReference type="Ensembl" id="ENSGGOT00000047455.1">
    <property type="protein sequence ID" value="ENSGGOP00000032551.1"/>
    <property type="gene ID" value="ENSGGOG00000041695.1"/>
</dbReference>
<sequence length="210" mass="23982">MGRLVLLWGAAVFLLGGWMALGQGGAGEGVQIQIIYFNLETMQVTWNASKYSRTNLTFHYRFNGDEAYDQCTNYLLQEGHTSGCLLDAEQRDDILYFSIRNGTHPVFTASRWMVYYSKQENTCNVTIEGLDAEKCYSFWVRVKAMEDVYGPDTYPSDWSEVTCWQRGEIRDACAETPTPPKPKLSKFILISSLAILLMVSLLLLSLWKLW</sequence>
<dbReference type="InterPro" id="IPR036116">
    <property type="entry name" value="FN3_sf"/>
</dbReference>
<keyword evidence="2" id="KW-1133">Transmembrane helix</keyword>
<dbReference type="AlphaFoldDB" id="A0A2I2YCC1"/>
<dbReference type="STRING" id="9593.ENSGGOP00000032551"/>
<feature type="transmembrane region" description="Helical" evidence="2">
    <location>
        <begin position="187"/>
        <end position="207"/>
    </location>
</feature>
<accession>A0A2I2YCC1</accession>
<feature type="domain" description="Cytokine receptor-like factor 2-like" evidence="5">
    <location>
        <begin position="32"/>
        <end position="110"/>
    </location>
</feature>
<evidence type="ECO:0000259" key="4">
    <source>
        <dbReference type="Pfam" id="PF21605"/>
    </source>
</evidence>
<keyword evidence="2" id="KW-0472">Membrane</keyword>
<feature type="chain" id="PRO_5014182508" description="Cytokine receptor like factor 2" evidence="3">
    <location>
        <begin position="23"/>
        <end position="210"/>
    </location>
</feature>
<keyword evidence="2" id="KW-0812">Transmembrane</keyword>
<dbReference type="InterPro" id="IPR053856">
    <property type="entry name" value="TSLPR_D1"/>
</dbReference>
<reference evidence="7" key="1">
    <citation type="submission" date="2011-05" db="EMBL/GenBank/DDBJ databases">
        <title>Insights into the evolution of the great apes provided by the gorilla genome.</title>
        <authorList>
            <person name="Scally A."/>
        </authorList>
    </citation>
    <scope>NUCLEOTIDE SEQUENCE [LARGE SCALE GENOMIC DNA]</scope>
</reference>
<dbReference type="GeneTree" id="ENSGT00510000049974"/>
<dbReference type="InParanoid" id="A0A2I2YCC1"/>
<keyword evidence="3" id="KW-0732">Signal</keyword>
<feature type="signal peptide" evidence="3">
    <location>
        <begin position="1"/>
        <end position="22"/>
    </location>
</feature>
<reference evidence="6" key="4">
    <citation type="submission" date="2025-09" db="UniProtKB">
        <authorList>
            <consortium name="Ensembl"/>
        </authorList>
    </citation>
    <scope>IDENTIFICATION</scope>
</reference>
<dbReference type="OMA" id="TNTICNI"/>
<dbReference type="FunFam" id="2.60.40.10:FF:002401">
    <property type="entry name" value="Cytokine receptor like factor 2"/>
    <property type="match status" value="1"/>
</dbReference>
<dbReference type="InterPro" id="IPR048648">
    <property type="entry name" value="CRLF2-like_D2"/>
</dbReference>
<keyword evidence="1" id="KW-1015">Disulfide bond</keyword>
<dbReference type="EMBL" id="CABD030122151">
    <property type="status" value="NOT_ANNOTATED_CDS"/>
    <property type="molecule type" value="Genomic_DNA"/>
</dbReference>
<dbReference type="Pfam" id="PF22012">
    <property type="entry name" value="TSLPR_D1"/>
    <property type="match status" value="1"/>
</dbReference>
<protein>
    <recommendedName>
        <fullName evidence="8">Cytokine receptor like factor 2</fullName>
    </recommendedName>
</protein>
<dbReference type="FunCoup" id="A0A2I2YCC1">
    <property type="interactions" value="359"/>
</dbReference>
<dbReference type="SUPFAM" id="SSF49265">
    <property type="entry name" value="Fibronectin type III"/>
    <property type="match status" value="2"/>
</dbReference>
<reference evidence="6 7" key="2">
    <citation type="journal article" date="2012" name="Nature">
        <title>Insights into hominid evolution from the gorilla genome sequence.</title>
        <authorList>
            <person name="Scally A."/>
            <person name="Dutheil J.Y."/>
            <person name="Hillier L.W."/>
            <person name="Jordan G.E."/>
            <person name="Goodhead I."/>
            <person name="Herrero J."/>
            <person name="Hobolth A."/>
            <person name="Lappalainen T."/>
            <person name="Mailund T."/>
            <person name="Marques-Bonet T."/>
            <person name="McCarthy S."/>
            <person name="Montgomery S.H."/>
            <person name="Schwalie P.C."/>
            <person name="Tang Y.A."/>
            <person name="Ward M.C."/>
            <person name="Xue Y."/>
            <person name="Yngvadottir B."/>
            <person name="Alkan C."/>
            <person name="Andersen L.N."/>
            <person name="Ayub Q."/>
            <person name="Ball E.V."/>
            <person name="Beal K."/>
            <person name="Bradley B.J."/>
            <person name="Chen Y."/>
            <person name="Clee C.M."/>
            <person name="Fitzgerald S."/>
            <person name="Graves T.A."/>
            <person name="Gu Y."/>
            <person name="Heath P."/>
            <person name="Heger A."/>
            <person name="Karakoc E."/>
            <person name="Kolb-Kokocinski A."/>
            <person name="Laird G.K."/>
            <person name="Lunter G."/>
            <person name="Meader S."/>
            <person name="Mort M."/>
            <person name="Mullikin J.C."/>
            <person name="Munch K."/>
            <person name="O'Connor T.D."/>
            <person name="Phillips A.D."/>
            <person name="Prado-Martinez J."/>
            <person name="Rogers A.S."/>
            <person name="Sajjadian S."/>
            <person name="Schmidt D."/>
            <person name="Shaw K."/>
            <person name="Simpson J.T."/>
            <person name="Stenson P.D."/>
            <person name="Turner D.J."/>
            <person name="Vigilant L."/>
            <person name="Vilella A.J."/>
            <person name="Whitener W."/>
            <person name="Zhu B."/>
            <person name="Cooper D.N."/>
            <person name="de Jong P."/>
            <person name="Dermitzakis E.T."/>
            <person name="Eichler E.E."/>
            <person name="Flicek P."/>
            <person name="Goldman N."/>
            <person name="Mundy N.I."/>
            <person name="Ning Z."/>
            <person name="Odom D.T."/>
            <person name="Ponting C.P."/>
            <person name="Quail M.A."/>
            <person name="Ryder O.A."/>
            <person name="Searle S.M."/>
            <person name="Warren W.C."/>
            <person name="Wilson R.K."/>
            <person name="Schierup M.H."/>
            <person name="Rogers J."/>
            <person name="Tyler-Smith C."/>
            <person name="Durbin R."/>
        </authorList>
    </citation>
    <scope>NUCLEOTIDE SEQUENCE [LARGE SCALE GENOMIC DNA]</scope>
</reference>
<keyword evidence="7" id="KW-1185">Reference proteome</keyword>
<dbReference type="Gene3D" id="2.60.40.10">
    <property type="entry name" value="Immunoglobulins"/>
    <property type="match status" value="2"/>
</dbReference>
<proteinExistence type="predicted"/>
<evidence type="ECO:0008006" key="8">
    <source>
        <dbReference type="Google" id="ProtNLM"/>
    </source>
</evidence>
<evidence type="ECO:0000313" key="6">
    <source>
        <dbReference type="Ensembl" id="ENSGGOP00000032551.1"/>
    </source>
</evidence>
<gene>
    <name evidence="6" type="primary">LOC101148206</name>
</gene>
<feature type="domain" description="Cytokine receptor-like factor 2-like D2" evidence="4">
    <location>
        <begin position="116"/>
        <end position="167"/>
    </location>
</feature>
<evidence type="ECO:0000259" key="5">
    <source>
        <dbReference type="Pfam" id="PF22012"/>
    </source>
</evidence>
<dbReference type="EMBL" id="CABD030122150">
    <property type="status" value="NOT_ANNOTATED_CDS"/>
    <property type="molecule type" value="Genomic_DNA"/>
</dbReference>
<organism evidence="6 7">
    <name type="scientific">Gorilla gorilla gorilla</name>
    <name type="common">Western lowland gorilla</name>
    <dbReference type="NCBI Taxonomy" id="9595"/>
    <lineage>
        <taxon>Eukaryota</taxon>
        <taxon>Metazoa</taxon>
        <taxon>Chordata</taxon>
        <taxon>Craniata</taxon>
        <taxon>Vertebrata</taxon>
        <taxon>Euteleostomi</taxon>
        <taxon>Mammalia</taxon>
        <taxon>Eutheria</taxon>
        <taxon>Euarchontoglires</taxon>
        <taxon>Primates</taxon>
        <taxon>Haplorrhini</taxon>
        <taxon>Catarrhini</taxon>
        <taxon>Hominidae</taxon>
        <taxon>Gorilla</taxon>
    </lineage>
</organism>